<reference evidence="1 2" key="1">
    <citation type="journal article" date="2018" name="Nat. Biotechnol.">
        <title>A standardized bacterial taxonomy based on genome phylogeny substantially revises the tree of life.</title>
        <authorList>
            <person name="Parks D.H."/>
            <person name="Chuvochina M."/>
            <person name="Waite D.W."/>
            <person name="Rinke C."/>
            <person name="Skarshewski A."/>
            <person name="Chaumeil P.A."/>
            <person name="Hugenholtz P."/>
        </authorList>
    </citation>
    <scope>NUCLEOTIDE SEQUENCE [LARGE SCALE GENOMIC DNA]</scope>
    <source>
        <strain evidence="1">UBA11701</strain>
    </source>
</reference>
<name>A0A3D0ZQI1_UNCKA</name>
<dbReference type="EMBL" id="DOZN01000008">
    <property type="protein sequence ID" value="HCC41983.1"/>
    <property type="molecule type" value="Genomic_DNA"/>
</dbReference>
<evidence type="ECO:0000313" key="2">
    <source>
        <dbReference type="Proteomes" id="UP000263336"/>
    </source>
</evidence>
<dbReference type="Proteomes" id="UP000263336">
    <property type="component" value="Unassembled WGS sequence"/>
</dbReference>
<proteinExistence type="predicted"/>
<dbReference type="AlphaFoldDB" id="A0A3D0ZQI1"/>
<gene>
    <name evidence="1" type="ORF">DEP93_00730</name>
</gene>
<sequence>MKLNYDPSKIGEYETKWWIAHNDKDKESLKKYLALQNMELYGVDETTAGKMVVFLFTAVKYHDTRDWAGAVAQMVEFYDLVKQQSGLQFNSRQIAELEIGWSELHDKLERNPDKTELAIAFAKLYGAIFGFPSEEFMDGGNVRARATREHDLAEDPGTPSQDVEMHWEKAKQYLITFYALLKAKVN</sequence>
<accession>A0A3D0ZQI1</accession>
<protein>
    <submittedName>
        <fullName evidence="1">Uncharacterized protein</fullName>
    </submittedName>
</protein>
<evidence type="ECO:0000313" key="1">
    <source>
        <dbReference type="EMBL" id="HCC41983.1"/>
    </source>
</evidence>
<comment type="caution">
    <text evidence="1">The sequence shown here is derived from an EMBL/GenBank/DDBJ whole genome shotgun (WGS) entry which is preliminary data.</text>
</comment>
<organism evidence="1 2">
    <name type="scientific">candidate division WWE3 bacterium</name>
    <dbReference type="NCBI Taxonomy" id="2053526"/>
    <lineage>
        <taxon>Bacteria</taxon>
        <taxon>Katanobacteria</taxon>
    </lineage>
</organism>